<keyword evidence="2" id="KW-1185">Reference proteome</keyword>
<organism evidence="1 2">
    <name type="scientific">Pedobacter psychroterrae</name>
    <dbReference type="NCBI Taxonomy" id="2530453"/>
    <lineage>
        <taxon>Bacteria</taxon>
        <taxon>Pseudomonadati</taxon>
        <taxon>Bacteroidota</taxon>
        <taxon>Sphingobacteriia</taxon>
        <taxon>Sphingobacteriales</taxon>
        <taxon>Sphingobacteriaceae</taxon>
        <taxon>Pedobacter</taxon>
    </lineage>
</organism>
<evidence type="ECO:0000313" key="1">
    <source>
        <dbReference type="EMBL" id="TCC98139.1"/>
    </source>
</evidence>
<dbReference type="OrthoDB" id="1521841at2"/>
<protein>
    <recommendedName>
        <fullName evidence="3">LVIVD repeat-containing protein</fullName>
    </recommendedName>
</protein>
<evidence type="ECO:0000313" key="2">
    <source>
        <dbReference type="Proteomes" id="UP000293347"/>
    </source>
</evidence>
<evidence type="ECO:0008006" key="3">
    <source>
        <dbReference type="Google" id="ProtNLM"/>
    </source>
</evidence>
<dbReference type="AlphaFoldDB" id="A0A4R0NCR6"/>
<name>A0A4R0NCR6_9SPHI</name>
<dbReference type="PROSITE" id="PS51257">
    <property type="entry name" value="PROKAR_LIPOPROTEIN"/>
    <property type="match status" value="1"/>
</dbReference>
<proteinExistence type="predicted"/>
<gene>
    <name evidence="1" type="ORF">EZ437_18250</name>
</gene>
<sequence length="171" mass="19288">MKRISTFVLLGLVTIFASCVENSRWADPVSVYKPVMMDRASLEKSIVWHSPVDIKSPAKIYYKDNYILISEHFKGVHIVDNADPKNPVIKGYISVPGCVDMSMKENILYVDNAVDLVAIDMSKIGIGQIEVKKRIKEAFPELVPPDGFSLPHRYTKGVRPQNSVIVNWVKK</sequence>
<reference evidence="1 2" key="1">
    <citation type="submission" date="2019-02" db="EMBL/GenBank/DDBJ databases">
        <title>Pedobacter sp. RP-1-14 sp. nov., isolated from Arctic soil.</title>
        <authorList>
            <person name="Dahal R.H."/>
        </authorList>
    </citation>
    <scope>NUCLEOTIDE SEQUENCE [LARGE SCALE GENOMIC DNA]</scope>
    <source>
        <strain evidence="1 2">RP-1-14</strain>
    </source>
</reference>
<comment type="caution">
    <text evidence="1">The sequence shown here is derived from an EMBL/GenBank/DDBJ whole genome shotgun (WGS) entry which is preliminary data.</text>
</comment>
<dbReference type="Proteomes" id="UP000293347">
    <property type="component" value="Unassembled WGS sequence"/>
</dbReference>
<accession>A0A4R0NCR6</accession>
<dbReference type="RefSeq" id="WP_131597514.1">
    <property type="nucleotide sequence ID" value="NZ_SJSL01000007.1"/>
</dbReference>
<dbReference type="EMBL" id="SJSL01000007">
    <property type="protein sequence ID" value="TCC98139.1"/>
    <property type="molecule type" value="Genomic_DNA"/>
</dbReference>